<dbReference type="InterPro" id="IPR023801">
    <property type="entry name" value="His_deacetylse_dom"/>
</dbReference>
<dbReference type="GO" id="GO:0040029">
    <property type="term" value="P:epigenetic regulation of gene expression"/>
    <property type="evidence" value="ECO:0007669"/>
    <property type="project" value="TreeGrafter"/>
</dbReference>
<name>A0A4S4DJH8_CAMSN</name>
<dbReference type="SUPFAM" id="SSF52768">
    <property type="entry name" value="Arginase/deacetylase"/>
    <property type="match status" value="1"/>
</dbReference>
<dbReference type="InterPro" id="IPR000286">
    <property type="entry name" value="HDACs"/>
</dbReference>
<dbReference type="InterPro" id="IPR037138">
    <property type="entry name" value="His_deacetylse_dom_sf"/>
</dbReference>
<evidence type="ECO:0000313" key="6">
    <source>
        <dbReference type="Proteomes" id="UP000306102"/>
    </source>
</evidence>
<sequence>MQTFQESLIAAGAGISLVDSVVAASKIRRDPPTGFALIRPPGHHAVPKGPMGFCVFGNVAIAARYAQRVHGLKRVFIIDFDVHHGNGTNDAFYDDPDIFFLSTHQDGSYPGTGKIDEVGDGNGEGTTLNLPLPGGSGDIAMRTVFDEVILPCAQSYDGHVLDPLASLQFTTGTYYMLASNIKQLAKDICGGRCIFFLEGGYNLDSLSYSVGDSFRALLGERSLAFEVDNPSILYEEPSTKFTCIGFNLFVIRLMCAYALGYNFVEINTNHDVFVQAPSAAVPQFRACFSAKSKVYHYKIYNDTIMDPFQRQYAYHSVYKLNTNVMREAAKHFLGKQDFSAFVNASCNDRSPNPMKNIFRCGVTEMVIVKPNSNVPQVKRVIGFLGFILLALLYEWISSSTIDYTHLCKLACEFLNFLWVKENFFGNVSLGISLILREFLCLKVIQRNTSFIFSGKNLYPEKFEFSLG</sequence>
<evidence type="ECO:0000313" key="5">
    <source>
        <dbReference type="EMBL" id="THG02106.1"/>
    </source>
</evidence>
<evidence type="ECO:0000259" key="4">
    <source>
        <dbReference type="Pfam" id="PF00850"/>
    </source>
</evidence>
<dbReference type="AlphaFoldDB" id="A0A4S4DJH8"/>
<dbReference type="SMR" id="A0A4S4DJH8"/>
<dbReference type="InterPro" id="IPR023696">
    <property type="entry name" value="Ureohydrolase_dom_sf"/>
</dbReference>
<keyword evidence="2" id="KW-0678">Repressor</keyword>
<dbReference type="GO" id="GO:0003723">
    <property type="term" value="F:RNA binding"/>
    <property type="evidence" value="ECO:0007669"/>
    <property type="project" value="InterPro"/>
</dbReference>
<dbReference type="GO" id="GO:0005737">
    <property type="term" value="C:cytoplasm"/>
    <property type="evidence" value="ECO:0007669"/>
    <property type="project" value="TreeGrafter"/>
</dbReference>
<dbReference type="SUPFAM" id="SSF55120">
    <property type="entry name" value="Pseudouridine synthase"/>
    <property type="match status" value="1"/>
</dbReference>
<dbReference type="PANTHER" id="PTHR10625:SF11">
    <property type="entry name" value="HISTONE DEACETYLASE 14, CHLOROPLASTIC"/>
    <property type="match status" value="1"/>
</dbReference>
<dbReference type="GO" id="GO:0001522">
    <property type="term" value="P:pseudouridine synthesis"/>
    <property type="evidence" value="ECO:0007669"/>
    <property type="project" value="InterPro"/>
</dbReference>
<reference evidence="5 6" key="1">
    <citation type="journal article" date="2018" name="Proc. Natl. Acad. Sci. U.S.A.">
        <title>Draft genome sequence of Camellia sinensis var. sinensis provides insights into the evolution of the tea genome and tea quality.</title>
        <authorList>
            <person name="Wei C."/>
            <person name="Yang H."/>
            <person name="Wang S."/>
            <person name="Zhao J."/>
            <person name="Liu C."/>
            <person name="Gao L."/>
            <person name="Xia E."/>
            <person name="Lu Y."/>
            <person name="Tai Y."/>
            <person name="She G."/>
            <person name="Sun J."/>
            <person name="Cao H."/>
            <person name="Tong W."/>
            <person name="Gao Q."/>
            <person name="Li Y."/>
            <person name="Deng W."/>
            <person name="Jiang X."/>
            <person name="Wang W."/>
            <person name="Chen Q."/>
            <person name="Zhang S."/>
            <person name="Li H."/>
            <person name="Wu J."/>
            <person name="Wang P."/>
            <person name="Li P."/>
            <person name="Shi C."/>
            <person name="Zheng F."/>
            <person name="Jian J."/>
            <person name="Huang B."/>
            <person name="Shan D."/>
            <person name="Shi M."/>
            <person name="Fang C."/>
            <person name="Yue Y."/>
            <person name="Li F."/>
            <person name="Li D."/>
            <person name="Wei S."/>
            <person name="Han B."/>
            <person name="Jiang C."/>
            <person name="Yin Y."/>
            <person name="Xia T."/>
            <person name="Zhang Z."/>
            <person name="Bennetzen J.L."/>
            <person name="Zhao S."/>
            <person name="Wan X."/>
        </authorList>
    </citation>
    <scope>NUCLEOTIDE SEQUENCE [LARGE SCALE GENOMIC DNA]</scope>
    <source>
        <strain evidence="6">cv. Shuchazao</strain>
        <tissue evidence="5">Leaf</tissue>
    </source>
</reference>
<dbReference type="Pfam" id="PF00850">
    <property type="entry name" value="Hist_deacetyl"/>
    <property type="match status" value="1"/>
</dbReference>
<protein>
    <recommendedName>
        <fullName evidence="4">Histone deacetylase domain-containing protein</fullName>
    </recommendedName>
</protein>
<dbReference type="PRINTS" id="PR01270">
    <property type="entry name" value="HDASUPER"/>
</dbReference>
<dbReference type="InterPro" id="IPR020103">
    <property type="entry name" value="PsdUridine_synth_cat_dom_sf"/>
</dbReference>
<evidence type="ECO:0000256" key="3">
    <source>
        <dbReference type="ARBA" id="ARBA00022853"/>
    </source>
</evidence>
<dbReference type="GO" id="GO:0004407">
    <property type="term" value="F:histone deacetylase activity"/>
    <property type="evidence" value="ECO:0007669"/>
    <property type="project" value="TreeGrafter"/>
</dbReference>
<dbReference type="Gene3D" id="3.40.800.20">
    <property type="entry name" value="Histone deacetylase domain"/>
    <property type="match status" value="1"/>
</dbReference>
<dbReference type="GO" id="GO:0009982">
    <property type="term" value="F:pseudouridine synthase activity"/>
    <property type="evidence" value="ECO:0007669"/>
    <property type="project" value="InterPro"/>
</dbReference>
<feature type="domain" description="Histone deacetylase" evidence="4">
    <location>
        <begin position="3"/>
        <end position="216"/>
    </location>
</feature>
<dbReference type="InterPro" id="IPR020095">
    <property type="entry name" value="PsdUridine_synth_TruA_C"/>
</dbReference>
<keyword evidence="6" id="KW-1185">Reference proteome</keyword>
<accession>A0A4S4DJH8</accession>
<dbReference type="STRING" id="542762.A0A4S4DJH8"/>
<dbReference type="PANTHER" id="PTHR10625">
    <property type="entry name" value="HISTONE DEACETYLASE HDAC1-RELATED"/>
    <property type="match status" value="1"/>
</dbReference>
<gene>
    <name evidence="5" type="ORF">TEA_020138</name>
</gene>
<keyword evidence="3" id="KW-0156">Chromatin regulator</keyword>
<dbReference type="EMBL" id="SDRB02011247">
    <property type="protein sequence ID" value="THG02106.1"/>
    <property type="molecule type" value="Genomic_DNA"/>
</dbReference>
<proteinExistence type="predicted"/>
<dbReference type="Gene3D" id="3.30.70.660">
    <property type="entry name" value="Pseudouridine synthase I, catalytic domain, C-terminal subdomain"/>
    <property type="match status" value="1"/>
</dbReference>
<dbReference type="CDD" id="cd09992">
    <property type="entry name" value="HDAC_classII"/>
    <property type="match status" value="1"/>
</dbReference>
<organism evidence="5 6">
    <name type="scientific">Camellia sinensis var. sinensis</name>
    <name type="common">China tea</name>
    <dbReference type="NCBI Taxonomy" id="542762"/>
    <lineage>
        <taxon>Eukaryota</taxon>
        <taxon>Viridiplantae</taxon>
        <taxon>Streptophyta</taxon>
        <taxon>Embryophyta</taxon>
        <taxon>Tracheophyta</taxon>
        <taxon>Spermatophyta</taxon>
        <taxon>Magnoliopsida</taxon>
        <taxon>eudicotyledons</taxon>
        <taxon>Gunneridae</taxon>
        <taxon>Pentapetalae</taxon>
        <taxon>asterids</taxon>
        <taxon>Ericales</taxon>
        <taxon>Theaceae</taxon>
        <taxon>Camellia</taxon>
    </lineage>
</organism>
<comment type="caution">
    <text evidence="5">The sequence shown here is derived from an EMBL/GenBank/DDBJ whole genome shotgun (WGS) entry which is preliminary data.</text>
</comment>
<evidence type="ECO:0000256" key="1">
    <source>
        <dbReference type="ARBA" id="ARBA00001947"/>
    </source>
</evidence>
<dbReference type="GO" id="GO:0000118">
    <property type="term" value="C:histone deacetylase complex"/>
    <property type="evidence" value="ECO:0007669"/>
    <property type="project" value="TreeGrafter"/>
</dbReference>
<evidence type="ECO:0000256" key="2">
    <source>
        <dbReference type="ARBA" id="ARBA00022491"/>
    </source>
</evidence>
<comment type="cofactor">
    <cofactor evidence="1">
        <name>Zn(2+)</name>
        <dbReference type="ChEBI" id="CHEBI:29105"/>
    </cofactor>
</comment>
<dbReference type="Proteomes" id="UP000306102">
    <property type="component" value="Unassembled WGS sequence"/>
</dbReference>